<feature type="region of interest" description="Disordered" evidence="1">
    <location>
        <begin position="156"/>
        <end position="179"/>
    </location>
</feature>
<organism evidence="2 3">
    <name type="scientific">Colletotrichum zoysiae</name>
    <dbReference type="NCBI Taxonomy" id="1216348"/>
    <lineage>
        <taxon>Eukaryota</taxon>
        <taxon>Fungi</taxon>
        <taxon>Dikarya</taxon>
        <taxon>Ascomycota</taxon>
        <taxon>Pezizomycotina</taxon>
        <taxon>Sordariomycetes</taxon>
        <taxon>Hypocreomycetidae</taxon>
        <taxon>Glomerellales</taxon>
        <taxon>Glomerellaceae</taxon>
        <taxon>Colletotrichum</taxon>
        <taxon>Colletotrichum graminicola species complex</taxon>
    </lineage>
</organism>
<feature type="region of interest" description="Disordered" evidence="1">
    <location>
        <begin position="72"/>
        <end position="91"/>
    </location>
</feature>
<feature type="region of interest" description="Disordered" evidence="1">
    <location>
        <begin position="206"/>
        <end position="243"/>
    </location>
</feature>
<feature type="compositionally biased region" description="Basic residues" evidence="1">
    <location>
        <begin position="79"/>
        <end position="90"/>
    </location>
</feature>
<accession>A0AAD9LTP7</accession>
<comment type="caution">
    <text evidence="2">The sequence shown here is derived from an EMBL/GenBank/DDBJ whole genome shotgun (WGS) entry which is preliminary data.</text>
</comment>
<evidence type="ECO:0000313" key="2">
    <source>
        <dbReference type="EMBL" id="KAK2021521.1"/>
    </source>
</evidence>
<dbReference type="AlphaFoldDB" id="A0AAD9LTP7"/>
<name>A0AAD9LTP7_9PEZI</name>
<gene>
    <name evidence="2" type="ORF">LX32DRAFT_248659</name>
</gene>
<proteinExistence type="predicted"/>
<keyword evidence="3" id="KW-1185">Reference proteome</keyword>
<protein>
    <submittedName>
        <fullName evidence="2">Uncharacterized protein</fullName>
    </submittedName>
</protein>
<feature type="compositionally biased region" description="Basic residues" evidence="1">
    <location>
        <begin position="206"/>
        <end position="216"/>
    </location>
</feature>
<dbReference type="Proteomes" id="UP001232148">
    <property type="component" value="Unassembled WGS sequence"/>
</dbReference>
<evidence type="ECO:0000256" key="1">
    <source>
        <dbReference type="SAM" id="MobiDB-lite"/>
    </source>
</evidence>
<reference evidence="2" key="1">
    <citation type="submission" date="2021-06" db="EMBL/GenBank/DDBJ databases">
        <title>Comparative genomics, transcriptomics and evolutionary studies reveal genomic signatures of adaptation to plant cell wall in hemibiotrophic fungi.</title>
        <authorList>
            <consortium name="DOE Joint Genome Institute"/>
            <person name="Baroncelli R."/>
            <person name="Diaz J.F."/>
            <person name="Benocci T."/>
            <person name="Peng M."/>
            <person name="Battaglia E."/>
            <person name="Haridas S."/>
            <person name="Andreopoulos W."/>
            <person name="Labutti K."/>
            <person name="Pangilinan J."/>
            <person name="Floch G.L."/>
            <person name="Makela M.R."/>
            <person name="Henrissat B."/>
            <person name="Grigoriev I.V."/>
            <person name="Crouch J.A."/>
            <person name="De Vries R.P."/>
            <person name="Sukno S.A."/>
            <person name="Thon M.R."/>
        </authorList>
    </citation>
    <scope>NUCLEOTIDE SEQUENCE</scope>
    <source>
        <strain evidence="2">MAFF235873</strain>
    </source>
</reference>
<evidence type="ECO:0000313" key="3">
    <source>
        <dbReference type="Proteomes" id="UP001232148"/>
    </source>
</evidence>
<sequence length="266" mass="29492">MTPSWLRLMRFQTLDPASLVRVAHPRSPPDVHYFGFNSRSRIISFSSYFTPTHRNPQTLLPTSRCRIGFQPHPQVRRSEGKRKGKRRRKNSSSCASRCAGWLAGTRLICRQPTGGRGNTHDCALAFFPSCHGVPFQPRPTHGVQTLQVSRNRTLVSPMSSPFLPSRGSTSDREGGVHQGIPPTLGRRILNLCMLWVGRQVVIGSNAKKKKKKKKGASRCLRGGGGPSRWGKGEREGAEVSRPFSSDMPPVDRWMLCVVIAAPNCKG</sequence>
<dbReference type="EMBL" id="MU843098">
    <property type="protein sequence ID" value="KAK2021521.1"/>
    <property type="molecule type" value="Genomic_DNA"/>
</dbReference>